<dbReference type="EMBL" id="AP014963">
    <property type="protein sequence ID" value="BAT00595.1"/>
    <property type="molecule type" value="Genomic_DNA"/>
</dbReference>
<dbReference type="FunCoup" id="A0A0P0X3X1">
    <property type="interactions" value="4"/>
</dbReference>
<dbReference type="Proteomes" id="UP000059680">
    <property type="component" value="Chromosome 7"/>
</dbReference>
<dbReference type="InParanoid" id="A0A0P0X3X1"/>
<feature type="compositionally biased region" description="Polar residues" evidence="1">
    <location>
        <begin position="243"/>
        <end position="265"/>
    </location>
</feature>
<dbReference type="PaxDb" id="39947-A0A0P0X3X1"/>
<name>A0A0P0X3X1_ORYSJ</name>
<feature type="region of interest" description="Disordered" evidence="1">
    <location>
        <begin position="236"/>
        <end position="286"/>
    </location>
</feature>
<dbReference type="STRING" id="39947.A0A0P0X3X1"/>
<protein>
    <submittedName>
        <fullName evidence="3">Os07g0210800 protein</fullName>
    </submittedName>
</protein>
<feature type="region of interest" description="Disordered" evidence="1">
    <location>
        <begin position="33"/>
        <end position="64"/>
    </location>
</feature>
<dbReference type="Gramene" id="Os07t0210800-00">
    <property type="protein sequence ID" value="Os07t0210800-00"/>
    <property type="gene ID" value="Os07g0210800"/>
</dbReference>
<accession>A0A0P0X3X1</accession>
<evidence type="ECO:0000259" key="2">
    <source>
        <dbReference type="Pfam" id="PF12776"/>
    </source>
</evidence>
<gene>
    <name evidence="3" type="ordered locus">Os07g0210800</name>
    <name evidence="3" type="ORF">OSNPB_070210800</name>
</gene>
<feature type="domain" description="Myb/SANT-like" evidence="2">
    <location>
        <begin position="98"/>
        <end position="191"/>
    </location>
</feature>
<feature type="non-terminal residue" evidence="3">
    <location>
        <position position="286"/>
    </location>
</feature>
<sequence>DAGPTTSSTQQPSTASIWRAGWAPLGGGVRQVRHRGQQPGPSIWKAMPSKGSSQMTMTNQRNLSDRRAQQPLSQVYVDVDSEHGTAERQEIGTTKRARWSHQMKMFLIELLTDHDVPGFRTQNAWSKEAWTNIVCRLNTKFGTSFTTNQVKQKEQDLKKDYRSVKDLLDQSGFGWDSDRMMVSAPQSVWDTFADRKNKDAIHWRDKSFPYFDDLAPLYDGRYAEGRTRHGMDHYARKTKNAPAHSTQEANAVDTYQSPSPNSNAPGESGLQFPFGEEVETANLDFS</sequence>
<dbReference type="PANTHER" id="PTHR47072">
    <property type="match status" value="1"/>
</dbReference>
<keyword evidence="4" id="KW-1185">Reference proteome</keyword>
<reference evidence="3 4" key="2">
    <citation type="journal article" date="2013" name="Plant Cell Physiol.">
        <title>Rice Annotation Project Database (RAP-DB): an integrative and interactive database for rice genomics.</title>
        <authorList>
            <person name="Sakai H."/>
            <person name="Lee S.S."/>
            <person name="Tanaka T."/>
            <person name="Numa H."/>
            <person name="Kim J."/>
            <person name="Kawahara Y."/>
            <person name="Wakimoto H."/>
            <person name="Yang C.C."/>
            <person name="Iwamoto M."/>
            <person name="Abe T."/>
            <person name="Yamada Y."/>
            <person name="Muto A."/>
            <person name="Inokuchi H."/>
            <person name="Ikemura T."/>
            <person name="Matsumoto T."/>
            <person name="Sasaki T."/>
            <person name="Itoh T."/>
        </authorList>
    </citation>
    <scope>NUCLEOTIDE SEQUENCE [LARGE SCALE GENOMIC DNA]</scope>
    <source>
        <strain evidence="4">cv. Nipponbare</strain>
    </source>
</reference>
<organism evidence="3 4">
    <name type="scientific">Oryza sativa subsp. japonica</name>
    <name type="common">Rice</name>
    <dbReference type="NCBI Taxonomy" id="39947"/>
    <lineage>
        <taxon>Eukaryota</taxon>
        <taxon>Viridiplantae</taxon>
        <taxon>Streptophyta</taxon>
        <taxon>Embryophyta</taxon>
        <taxon>Tracheophyta</taxon>
        <taxon>Spermatophyta</taxon>
        <taxon>Magnoliopsida</taxon>
        <taxon>Liliopsida</taxon>
        <taxon>Poales</taxon>
        <taxon>Poaceae</taxon>
        <taxon>BOP clade</taxon>
        <taxon>Oryzoideae</taxon>
        <taxon>Oryzeae</taxon>
        <taxon>Oryzinae</taxon>
        <taxon>Oryza</taxon>
        <taxon>Oryza sativa</taxon>
    </lineage>
</organism>
<dbReference type="InterPro" id="IPR024752">
    <property type="entry name" value="Myb/SANT-like_dom"/>
</dbReference>
<reference evidence="4" key="1">
    <citation type="journal article" date="2005" name="Nature">
        <title>The map-based sequence of the rice genome.</title>
        <authorList>
            <consortium name="International rice genome sequencing project (IRGSP)"/>
            <person name="Matsumoto T."/>
            <person name="Wu J."/>
            <person name="Kanamori H."/>
            <person name="Katayose Y."/>
            <person name="Fujisawa M."/>
            <person name="Namiki N."/>
            <person name="Mizuno H."/>
            <person name="Yamamoto K."/>
            <person name="Antonio B.A."/>
            <person name="Baba T."/>
            <person name="Sakata K."/>
            <person name="Nagamura Y."/>
            <person name="Aoki H."/>
            <person name="Arikawa K."/>
            <person name="Arita K."/>
            <person name="Bito T."/>
            <person name="Chiden Y."/>
            <person name="Fujitsuka N."/>
            <person name="Fukunaka R."/>
            <person name="Hamada M."/>
            <person name="Harada C."/>
            <person name="Hayashi A."/>
            <person name="Hijishita S."/>
            <person name="Honda M."/>
            <person name="Hosokawa S."/>
            <person name="Ichikawa Y."/>
            <person name="Idonuma A."/>
            <person name="Iijima M."/>
            <person name="Ikeda M."/>
            <person name="Ikeno M."/>
            <person name="Ito K."/>
            <person name="Ito S."/>
            <person name="Ito T."/>
            <person name="Ito Y."/>
            <person name="Ito Y."/>
            <person name="Iwabuchi A."/>
            <person name="Kamiya K."/>
            <person name="Karasawa W."/>
            <person name="Kurita K."/>
            <person name="Katagiri S."/>
            <person name="Kikuta A."/>
            <person name="Kobayashi H."/>
            <person name="Kobayashi N."/>
            <person name="Machita K."/>
            <person name="Maehara T."/>
            <person name="Masukawa M."/>
            <person name="Mizubayashi T."/>
            <person name="Mukai Y."/>
            <person name="Nagasaki H."/>
            <person name="Nagata Y."/>
            <person name="Naito S."/>
            <person name="Nakashima M."/>
            <person name="Nakama Y."/>
            <person name="Nakamichi Y."/>
            <person name="Nakamura M."/>
            <person name="Meguro A."/>
            <person name="Negishi M."/>
            <person name="Ohta I."/>
            <person name="Ohta T."/>
            <person name="Okamoto M."/>
            <person name="Ono N."/>
            <person name="Saji S."/>
            <person name="Sakaguchi M."/>
            <person name="Sakai K."/>
            <person name="Shibata M."/>
            <person name="Shimokawa T."/>
            <person name="Song J."/>
            <person name="Takazaki Y."/>
            <person name="Terasawa K."/>
            <person name="Tsugane M."/>
            <person name="Tsuji K."/>
            <person name="Ueda S."/>
            <person name="Waki K."/>
            <person name="Yamagata H."/>
            <person name="Yamamoto M."/>
            <person name="Yamamoto S."/>
            <person name="Yamane H."/>
            <person name="Yoshiki S."/>
            <person name="Yoshihara R."/>
            <person name="Yukawa K."/>
            <person name="Zhong H."/>
            <person name="Yano M."/>
            <person name="Yuan Q."/>
            <person name="Ouyang S."/>
            <person name="Liu J."/>
            <person name="Jones K.M."/>
            <person name="Gansberger K."/>
            <person name="Moffat K."/>
            <person name="Hill J."/>
            <person name="Bera J."/>
            <person name="Fadrosh D."/>
            <person name="Jin S."/>
            <person name="Johri S."/>
            <person name="Kim M."/>
            <person name="Overton L."/>
            <person name="Reardon M."/>
            <person name="Tsitrin T."/>
            <person name="Vuong H."/>
            <person name="Weaver B."/>
            <person name="Ciecko A."/>
            <person name="Tallon L."/>
            <person name="Jackson J."/>
            <person name="Pai G."/>
            <person name="Aken S.V."/>
            <person name="Utterback T."/>
            <person name="Reidmuller S."/>
            <person name="Feldblyum T."/>
            <person name="Hsiao J."/>
            <person name="Zismann V."/>
            <person name="Iobst S."/>
            <person name="de Vazeille A.R."/>
            <person name="Buell C.R."/>
            <person name="Ying K."/>
            <person name="Li Y."/>
            <person name="Lu T."/>
            <person name="Huang Y."/>
            <person name="Zhao Q."/>
            <person name="Feng Q."/>
            <person name="Zhang L."/>
            <person name="Zhu J."/>
            <person name="Weng Q."/>
            <person name="Mu J."/>
            <person name="Lu Y."/>
            <person name="Fan D."/>
            <person name="Liu Y."/>
            <person name="Guan J."/>
            <person name="Zhang Y."/>
            <person name="Yu S."/>
            <person name="Liu X."/>
            <person name="Zhang Y."/>
            <person name="Hong G."/>
            <person name="Han B."/>
            <person name="Choisne N."/>
            <person name="Demange N."/>
            <person name="Orjeda G."/>
            <person name="Samain S."/>
            <person name="Cattolico L."/>
            <person name="Pelletier E."/>
            <person name="Couloux A."/>
            <person name="Segurens B."/>
            <person name="Wincker P."/>
            <person name="D'Hont A."/>
            <person name="Scarpelli C."/>
            <person name="Weissenbach J."/>
            <person name="Salanoubat M."/>
            <person name="Quetier F."/>
            <person name="Yu Y."/>
            <person name="Kim H.R."/>
            <person name="Rambo T."/>
            <person name="Currie J."/>
            <person name="Collura K."/>
            <person name="Luo M."/>
            <person name="Yang T."/>
            <person name="Ammiraju J.S.S."/>
            <person name="Engler F."/>
            <person name="Soderlund C."/>
            <person name="Wing R.A."/>
            <person name="Palmer L.E."/>
            <person name="de la Bastide M."/>
            <person name="Spiegel L."/>
            <person name="Nascimento L."/>
            <person name="Zutavern T."/>
            <person name="O'Shaughnessy A."/>
            <person name="Dike S."/>
            <person name="Dedhia N."/>
            <person name="Preston R."/>
            <person name="Balija V."/>
            <person name="McCombie W.R."/>
            <person name="Chow T."/>
            <person name="Chen H."/>
            <person name="Chung M."/>
            <person name="Chen C."/>
            <person name="Shaw J."/>
            <person name="Wu H."/>
            <person name="Hsiao K."/>
            <person name="Chao Y."/>
            <person name="Chu M."/>
            <person name="Cheng C."/>
            <person name="Hour A."/>
            <person name="Lee P."/>
            <person name="Lin S."/>
            <person name="Lin Y."/>
            <person name="Liou J."/>
            <person name="Liu S."/>
            <person name="Hsing Y."/>
            <person name="Raghuvanshi S."/>
            <person name="Mohanty A."/>
            <person name="Bharti A.K."/>
            <person name="Gaur A."/>
            <person name="Gupta V."/>
            <person name="Kumar D."/>
            <person name="Ravi V."/>
            <person name="Vij S."/>
            <person name="Kapur A."/>
            <person name="Khurana P."/>
            <person name="Khurana P."/>
            <person name="Khurana J.P."/>
            <person name="Tyagi A.K."/>
            <person name="Gaikwad K."/>
            <person name="Singh A."/>
            <person name="Dalal V."/>
            <person name="Srivastava S."/>
            <person name="Dixit A."/>
            <person name="Pal A.K."/>
            <person name="Ghazi I.A."/>
            <person name="Yadav M."/>
            <person name="Pandit A."/>
            <person name="Bhargava A."/>
            <person name="Sureshbabu K."/>
            <person name="Batra K."/>
            <person name="Sharma T.R."/>
            <person name="Mohapatra T."/>
            <person name="Singh N.K."/>
            <person name="Messing J."/>
            <person name="Nelson A.B."/>
            <person name="Fuks G."/>
            <person name="Kavchok S."/>
            <person name="Keizer G."/>
            <person name="Linton E."/>
            <person name="Llaca V."/>
            <person name="Song R."/>
            <person name="Tanyolac B."/>
            <person name="Young S."/>
            <person name="Ho-Il K."/>
            <person name="Hahn J.H."/>
            <person name="Sangsakoo G."/>
            <person name="Vanavichit A."/>
            <person name="de Mattos Luiz.A.T."/>
            <person name="Zimmer P.D."/>
            <person name="Malone G."/>
            <person name="Dellagostin O."/>
            <person name="de Oliveira A.C."/>
            <person name="Bevan M."/>
            <person name="Bancroft I."/>
            <person name="Minx P."/>
            <person name="Cordum H."/>
            <person name="Wilson R."/>
            <person name="Cheng Z."/>
            <person name="Jin W."/>
            <person name="Jiang J."/>
            <person name="Leong S.A."/>
            <person name="Iwama H."/>
            <person name="Gojobori T."/>
            <person name="Itoh T."/>
            <person name="Niimura Y."/>
            <person name="Fujii Y."/>
            <person name="Habara T."/>
            <person name="Sakai H."/>
            <person name="Sato Y."/>
            <person name="Wilson G."/>
            <person name="Kumar K."/>
            <person name="McCouch S."/>
            <person name="Juretic N."/>
            <person name="Hoen D."/>
            <person name="Wright S."/>
            <person name="Bruskiewich R."/>
            <person name="Bureau T."/>
            <person name="Miyao A."/>
            <person name="Hirochika H."/>
            <person name="Nishikawa T."/>
            <person name="Kadowaki K."/>
            <person name="Sugiura M."/>
            <person name="Burr B."/>
            <person name="Sasaki T."/>
        </authorList>
    </citation>
    <scope>NUCLEOTIDE SEQUENCE [LARGE SCALE GENOMIC DNA]</scope>
    <source>
        <strain evidence="4">cv. Nipponbare</strain>
    </source>
</reference>
<reference evidence="3 4" key="3">
    <citation type="journal article" date="2013" name="Rice">
        <title>Improvement of the Oryza sativa Nipponbare reference genome using next generation sequence and optical map data.</title>
        <authorList>
            <person name="Kawahara Y."/>
            <person name="de la Bastide M."/>
            <person name="Hamilton J.P."/>
            <person name="Kanamori H."/>
            <person name="McCombie W.R."/>
            <person name="Ouyang S."/>
            <person name="Schwartz D.C."/>
            <person name="Tanaka T."/>
            <person name="Wu J."/>
            <person name="Zhou S."/>
            <person name="Childs K.L."/>
            <person name="Davidson R.M."/>
            <person name="Lin H."/>
            <person name="Quesada-Ocampo L."/>
            <person name="Vaillancourt B."/>
            <person name="Sakai H."/>
            <person name="Lee S.S."/>
            <person name="Kim J."/>
            <person name="Numa H."/>
            <person name="Itoh T."/>
            <person name="Buell C.R."/>
            <person name="Matsumoto T."/>
        </authorList>
    </citation>
    <scope>NUCLEOTIDE SEQUENCE [LARGE SCALE GENOMIC DNA]</scope>
    <source>
        <strain evidence="4">cv. Nipponbare</strain>
    </source>
</reference>
<dbReference type="PANTHER" id="PTHR47072:SF1">
    <property type="entry name" value="OS09G0122200 PROTEIN"/>
    <property type="match status" value="1"/>
</dbReference>
<feature type="compositionally biased region" description="Polar residues" evidence="1">
    <location>
        <begin position="50"/>
        <end position="62"/>
    </location>
</feature>
<evidence type="ECO:0000313" key="4">
    <source>
        <dbReference type="Proteomes" id="UP000059680"/>
    </source>
</evidence>
<dbReference type="AlphaFoldDB" id="A0A0P0X3X1"/>
<evidence type="ECO:0000313" key="3">
    <source>
        <dbReference type="EMBL" id="BAT00595.1"/>
    </source>
</evidence>
<dbReference type="Pfam" id="PF12776">
    <property type="entry name" value="Myb_DNA-bind_3"/>
    <property type="match status" value="1"/>
</dbReference>
<proteinExistence type="predicted"/>
<evidence type="ECO:0000256" key="1">
    <source>
        <dbReference type="SAM" id="MobiDB-lite"/>
    </source>
</evidence>